<gene>
    <name evidence="1" type="ORF">ACFOOT_20195</name>
</gene>
<dbReference type="EMBL" id="JBHRYE010000051">
    <property type="protein sequence ID" value="MFC3673748.1"/>
    <property type="molecule type" value="Genomic_DNA"/>
</dbReference>
<dbReference type="Pfam" id="PF11136">
    <property type="entry name" value="DUF2889"/>
    <property type="match status" value="1"/>
</dbReference>
<dbReference type="InterPro" id="IPR021312">
    <property type="entry name" value="DUF2889"/>
</dbReference>
<protein>
    <submittedName>
        <fullName evidence="1">DUF2889 domain-containing protein</fullName>
    </submittedName>
</protein>
<evidence type="ECO:0000313" key="1">
    <source>
        <dbReference type="EMBL" id="MFC3673748.1"/>
    </source>
</evidence>
<reference evidence="2" key="1">
    <citation type="journal article" date="2019" name="Int. J. Syst. Evol. Microbiol.">
        <title>The Global Catalogue of Microorganisms (GCM) 10K type strain sequencing project: providing services to taxonomists for standard genome sequencing and annotation.</title>
        <authorList>
            <consortium name="The Broad Institute Genomics Platform"/>
            <consortium name="The Broad Institute Genome Sequencing Center for Infectious Disease"/>
            <person name="Wu L."/>
            <person name="Ma J."/>
        </authorList>
    </citation>
    <scope>NUCLEOTIDE SEQUENCE [LARGE SCALE GENOMIC DNA]</scope>
    <source>
        <strain evidence="2">KCTC 42224</strain>
    </source>
</reference>
<dbReference type="Proteomes" id="UP001595683">
    <property type="component" value="Unassembled WGS sequence"/>
</dbReference>
<organism evidence="1 2">
    <name type="scientific">Novosphingobium pokkalii</name>
    <dbReference type="NCBI Taxonomy" id="1770194"/>
    <lineage>
        <taxon>Bacteria</taxon>
        <taxon>Pseudomonadati</taxon>
        <taxon>Pseudomonadota</taxon>
        <taxon>Alphaproteobacteria</taxon>
        <taxon>Sphingomonadales</taxon>
        <taxon>Sphingomonadaceae</taxon>
        <taxon>Novosphingobium</taxon>
    </lineage>
</organism>
<accession>A0ABV7V9J2</accession>
<comment type="caution">
    <text evidence="1">The sequence shown here is derived from an EMBL/GenBank/DDBJ whole genome shotgun (WGS) entry which is preliminary data.</text>
</comment>
<keyword evidence="2" id="KW-1185">Reference proteome</keyword>
<sequence length="269" mass="28342">MAEGSFDLLSSPRREILELQVAPPHPGAAELVGIRAGGASRGRLNEALADARASVLFQLLDDFPGASLVAPWAWSRWTSEWPEATSGASETPRAADMEDICTGFAAGSSAFADDGNINFGRQSSAPVADLDASADPLGWHPLLSVRGPAMRRARRLDLWREGGVLKADIGFQDSATMPDGERSAVHEYRVFAEIDLKDGLLTRIEAEALILPYAECPGAALEIGRLVGQPVDGLRAAVPVTLAGPLGCTHLNDVARSLAGVSELAKAVP</sequence>
<evidence type="ECO:0000313" key="2">
    <source>
        <dbReference type="Proteomes" id="UP001595683"/>
    </source>
</evidence>
<proteinExistence type="predicted"/>
<dbReference type="RefSeq" id="WP_191325718.1">
    <property type="nucleotide sequence ID" value="NZ_BMZP01000021.1"/>
</dbReference>
<name>A0ABV7V9J2_9SPHN</name>